<dbReference type="GO" id="GO:0009277">
    <property type="term" value="C:fungal-type cell wall"/>
    <property type="evidence" value="ECO:0007669"/>
    <property type="project" value="TreeGrafter"/>
</dbReference>
<evidence type="ECO:0000259" key="3">
    <source>
        <dbReference type="Pfam" id="PF11790"/>
    </source>
</evidence>
<evidence type="ECO:0000256" key="2">
    <source>
        <dbReference type="SAM" id="SignalP"/>
    </source>
</evidence>
<dbReference type="InterPro" id="IPR017853">
    <property type="entry name" value="GH"/>
</dbReference>
<dbReference type="InterPro" id="IPR024655">
    <property type="entry name" value="Asl1_glyco_hydro_catalytic"/>
</dbReference>
<evidence type="ECO:0000313" key="5">
    <source>
        <dbReference type="Proteomes" id="UP000664169"/>
    </source>
</evidence>
<dbReference type="EMBL" id="CAJPDQ010000009">
    <property type="protein sequence ID" value="CAF9914693.1"/>
    <property type="molecule type" value="Genomic_DNA"/>
</dbReference>
<gene>
    <name evidence="4" type="ORF">GOMPHAMPRED_008230</name>
</gene>
<dbReference type="Pfam" id="PF11790">
    <property type="entry name" value="Glyco_hydro_cc"/>
    <property type="match status" value="1"/>
</dbReference>
<dbReference type="SUPFAM" id="SSF51445">
    <property type="entry name" value="(Trans)glycosidases"/>
    <property type="match status" value="1"/>
</dbReference>
<dbReference type="AlphaFoldDB" id="A0A8H3IDP9"/>
<dbReference type="PANTHER" id="PTHR34154:SF14">
    <property type="entry name" value="ASL1-LIKE GLYCOSYL HYDROLASE CATALYTIC DOMAIN-CONTAINING PROTEIN"/>
    <property type="match status" value="1"/>
</dbReference>
<name>A0A8H3IDP9_9LECA</name>
<feature type="region of interest" description="Disordered" evidence="1">
    <location>
        <begin position="41"/>
        <end position="64"/>
    </location>
</feature>
<feature type="chain" id="PRO_5034046440" description="Asl1-like glycosyl hydrolase catalytic domain-containing protein" evidence="2">
    <location>
        <begin position="18"/>
        <end position="347"/>
    </location>
</feature>
<accession>A0A8H3IDP9</accession>
<feature type="signal peptide" evidence="2">
    <location>
        <begin position="1"/>
        <end position="17"/>
    </location>
</feature>
<comment type="caution">
    <text evidence="4">The sequence shown here is derived from an EMBL/GenBank/DDBJ whole genome shotgun (WGS) entry which is preliminary data.</text>
</comment>
<dbReference type="PANTHER" id="PTHR34154">
    <property type="entry name" value="ALKALI-SENSITIVE LINKAGE PROTEIN 1"/>
    <property type="match status" value="1"/>
</dbReference>
<dbReference type="InterPro" id="IPR053183">
    <property type="entry name" value="ASL1"/>
</dbReference>
<feature type="compositionally biased region" description="Low complexity" evidence="1">
    <location>
        <begin position="52"/>
        <end position="64"/>
    </location>
</feature>
<dbReference type="OrthoDB" id="5959761at2759"/>
<sequence>MKLTYLLLGAYATLAVALPHPAPVEEEYDDDIEEIEACPAPIPTSHSTTSVATHPATSKTTHASTTVVSTVVPSATVPAKHSSGGNPFTSNGVKAGLSGYPAIGRTAPAAMSAYSEYIGWYSDYTPITPDIGNVQGIPMLWGDGDTCTSSTDVTERVAEFEKAIQTSTPKMMFGFYEPDCNCPMSSDMSDPVVGAQKWNSMLAPLASRGTVLGSPSMCRQSAESWLTPFKNAGLHADWEVTSIHVNVANLAGVQKDVEYYAAKYGKPIWVSEFACVHAGNGFFNPCTDQGEIDNFINTVVPWLEANKTVVAYGASNGAGLGSTWPLISGGKLTHTGNTYLNALKNLK</sequence>
<keyword evidence="2" id="KW-0732">Signal</keyword>
<evidence type="ECO:0000313" key="4">
    <source>
        <dbReference type="EMBL" id="CAF9914693.1"/>
    </source>
</evidence>
<evidence type="ECO:0000256" key="1">
    <source>
        <dbReference type="SAM" id="MobiDB-lite"/>
    </source>
</evidence>
<dbReference type="Proteomes" id="UP000664169">
    <property type="component" value="Unassembled WGS sequence"/>
</dbReference>
<proteinExistence type="predicted"/>
<keyword evidence="5" id="KW-1185">Reference proteome</keyword>
<organism evidence="4 5">
    <name type="scientific">Gomphillus americanus</name>
    <dbReference type="NCBI Taxonomy" id="1940652"/>
    <lineage>
        <taxon>Eukaryota</taxon>
        <taxon>Fungi</taxon>
        <taxon>Dikarya</taxon>
        <taxon>Ascomycota</taxon>
        <taxon>Pezizomycotina</taxon>
        <taxon>Lecanoromycetes</taxon>
        <taxon>OSLEUM clade</taxon>
        <taxon>Ostropomycetidae</taxon>
        <taxon>Ostropales</taxon>
        <taxon>Graphidaceae</taxon>
        <taxon>Gomphilloideae</taxon>
        <taxon>Gomphillus</taxon>
    </lineage>
</organism>
<feature type="domain" description="Asl1-like glycosyl hydrolase catalytic" evidence="3">
    <location>
        <begin position="109"/>
        <end position="339"/>
    </location>
</feature>
<protein>
    <recommendedName>
        <fullName evidence="3">Asl1-like glycosyl hydrolase catalytic domain-containing protein</fullName>
    </recommendedName>
</protein>
<dbReference type="GO" id="GO:0071966">
    <property type="term" value="P:fungal-type cell wall polysaccharide metabolic process"/>
    <property type="evidence" value="ECO:0007669"/>
    <property type="project" value="TreeGrafter"/>
</dbReference>
<reference evidence="4" key="1">
    <citation type="submission" date="2021-03" db="EMBL/GenBank/DDBJ databases">
        <authorList>
            <person name="Tagirdzhanova G."/>
        </authorList>
    </citation>
    <scope>NUCLEOTIDE SEQUENCE</scope>
</reference>